<comment type="caution">
    <text evidence="9">The sequence shown here is derived from an EMBL/GenBank/DDBJ whole genome shotgun (WGS) entry which is preliminary data.</text>
</comment>
<dbReference type="InterPro" id="IPR020846">
    <property type="entry name" value="MFS_dom"/>
</dbReference>
<dbReference type="CDD" id="cd17369">
    <property type="entry name" value="MFS_ShiA_like"/>
    <property type="match status" value="1"/>
</dbReference>
<evidence type="ECO:0000256" key="2">
    <source>
        <dbReference type="ARBA" id="ARBA00022448"/>
    </source>
</evidence>
<dbReference type="Proteomes" id="UP000673821">
    <property type="component" value="Unassembled WGS sequence"/>
</dbReference>
<evidence type="ECO:0000313" key="9">
    <source>
        <dbReference type="EMBL" id="CAE6753819.1"/>
    </source>
</evidence>
<feature type="transmembrane region" description="Helical" evidence="7">
    <location>
        <begin position="328"/>
        <end position="347"/>
    </location>
</feature>
<feature type="transmembrane region" description="Helical" evidence="7">
    <location>
        <begin position="353"/>
        <end position="372"/>
    </location>
</feature>
<feature type="transmembrane region" description="Helical" evidence="7">
    <location>
        <begin position="138"/>
        <end position="161"/>
    </location>
</feature>
<evidence type="ECO:0000256" key="3">
    <source>
        <dbReference type="ARBA" id="ARBA00022475"/>
    </source>
</evidence>
<feature type="transmembrane region" description="Helical" evidence="7">
    <location>
        <begin position="108"/>
        <end position="126"/>
    </location>
</feature>
<feature type="transmembrane region" description="Helical" evidence="7">
    <location>
        <begin position="208"/>
        <end position="227"/>
    </location>
</feature>
<accession>A0ABM8RHP4</accession>
<dbReference type="PANTHER" id="PTHR43045:SF1">
    <property type="entry name" value="SHIKIMATE TRANSPORTER"/>
    <property type="match status" value="1"/>
</dbReference>
<organism evidence="9 10">
    <name type="scientific">Paraburkholderia nemoris</name>
    <dbReference type="NCBI Taxonomy" id="2793076"/>
    <lineage>
        <taxon>Bacteria</taxon>
        <taxon>Pseudomonadati</taxon>
        <taxon>Pseudomonadota</taxon>
        <taxon>Betaproteobacteria</taxon>
        <taxon>Burkholderiales</taxon>
        <taxon>Burkholderiaceae</taxon>
        <taxon>Paraburkholderia</taxon>
    </lineage>
</organism>
<keyword evidence="3" id="KW-1003">Cell membrane</keyword>
<keyword evidence="5 7" id="KW-1133">Transmembrane helix</keyword>
<evidence type="ECO:0000256" key="6">
    <source>
        <dbReference type="ARBA" id="ARBA00023136"/>
    </source>
</evidence>
<evidence type="ECO:0000256" key="7">
    <source>
        <dbReference type="SAM" id="Phobius"/>
    </source>
</evidence>
<keyword evidence="2" id="KW-0813">Transport</keyword>
<reference evidence="9 10" key="1">
    <citation type="submission" date="2021-02" db="EMBL/GenBank/DDBJ databases">
        <authorList>
            <person name="Vanwijnsberghe S."/>
        </authorList>
    </citation>
    <scope>NUCLEOTIDE SEQUENCE [LARGE SCALE GENOMIC DNA]</scope>
    <source>
        <strain evidence="9 10">R-69776</strain>
    </source>
</reference>
<evidence type="ECO:0000313" key="10">
    <source>
        <dbReference type="Proteomes" id="UP000673821"/>
    </source>
</evidence>
<dbReference type="PROSITE" id="PS50850">
    <property type="entry name" value="MFS"/>
    <property type="match status" value="1"/>
</dbReference>
<feature type="transmembrane region" description="Helical" evidence="7">
    <location>
        <begin position="392"/>
        <end position="413"/>
    </location>
</feature>
<name>A0ABM8RHP4_9BURK</name>
<feature type="transmembrane region" description="Helical" evidence="7">
    <location>
        <begin position="47"/>
        <end position="66"/>
    </location>
</feature>
<comment type="subcellular location">
    <subcellularLocation>
        <location evidence="1">Cell membrane</location>
        <topology evidence="1">Multi-pass membrane protein</topology>
    </subcellularLocation>
</comment>
<evidence type="ECO:0000259" key="8">
    <source>
        <dbReference type="PROSITE" id="PS50850"/>
    </source>
</evidence>
<dbReference type="PANTHER" id="PTHR43045">
    <property type="entry name" value="SHIKIMATE TRANSPORTER"/>
    <property type="match status" value="1"/>
</dbReference>
<proteinExistence type="predicted"/>
<evidence type="ECO:0000256" key="1">
    <source>
        <dbReference type="ARBA" id="ARBA00004651"/>
    </source>
</evidence>
<dbReference type="Pfam" id="PF07690">
    <property type="entry name" value="MFS_1"/>
    <property type="match status" value="1"/>
</dbReference>
<sequence>MNEDTTECASLRADGIPTSSMSTSAETCPTPIGKVVMASMAGATLEWYDFTLYNALAALVFNRLFFPTVDPLVGTILAFSTYAVGYISRPIGGIIFGWAGDRFGRKTVLLVTLFMMGVSSLLIGLLPTYDAVGAAAPLLLVFLRFVQGMALGGDWAAAVLLSTEHGSQQRKGLNGSFAQIGPAAGTLLATGALWIVTTTVSPADFASWGWRVPFLLSVALVAAGLWVRRSIAETPQFRSLKQKHEVAQSPITEVFQSHLGSLFVAGGVRIGTDVLYALMATFSLTYVSQVLKLPRPIALAGVLSGAAAQLVLVPAFGSLSDRLGRKRVYAVGIATGVIAAFAVFALFDSRQPVWIVIAVIFGFAAHAAMYGVQASLVTEQFDSQVRFAGSSLAYTFAGVIGGGFAPLIIATLYKRYTSPLPISLYVAGALAVSALALACSRSSEARPN</sequence>
<dbReference type="PROSITE" id="PS00217">
    <property type="entry name" value="SUGAR_TRANSPORT_2"/>
    <property type="match status" value="1"/>
</dbReference>
<evidence type="ECO:0000256" key="4">
    <source>
        <dbReference type="ARBA" id="ARBA00022692"/>
    </source>
</evidence>
<dbReference type="Gene3D" id="1.20.1250.20">
    <property type="entry name" value="MFS general substrate transporter like domains"/>
    <property type="match status" value="2"/>
</dbReference>
<dbReference type="EMBL" id="CAJNBH010000008">
    <property type="protein sequence ID" value="CAE6753819.1"/>
    <property type="molecule type" value="Genomic_DNA"/>
</dbReference>
<feature type="transmembrane region" description="Helical" evidence="7">
    <location>
        <begin position="72"/>
        <end position="96"/>
    </location>
</feature>
<dbReference type="RefSeq" id="WP_236062701.1">
    <property type="nucleotide sequence ID" value="NZ_CAJNBH010000008.1"/>
</dbReference>
<protein>
    <submittedName>
        <fullName evidence="9">Fosfomycin resistance protein AbaF</fullName>
    </submittedName>
</protein>
<feature type="transmembrane region" description="Helical" evidence="7">
    <location>
        <begin position="173"/>
        <end position="196"/>
    </location>
</feature>
<keyword evidence="10" id="KW-1185">Reference proteome</keyword>
<feature type="transmembrane region" description="Helical" evidence="7">
    <location>
        <begin position="419"/>
        <end position="439"/>
    </location>
</feature>
<feature type="transmembrane region" description="Helical" evidence="7">
    <location>
        <begin position="274"/>
        <end position="291"/>
    </location>
</feature>
<dbReference type="SUPFAM" id="SSF103473">
    <property type="entry name" value="MFS general substrate transporter"/>
    <property type="match status" value="1"/>
</dbReference>
<feature type="transmembrane region" description="Helical" evidence="7">
    <location>
        <begin position="297"/>
        <end position="316"/>
    </location>
</feature>
<keyword evidence="4 7" id="KW-0812">Transmembrane</keyword>
<dbReference type="InterPro" id="IPR005829">
    <property type="entry name" value="Sugar_transporter_CS"/>
</dbReference>
<gene>
    <name evidence="9" type="primary">abaF_5</name>
    <name evidence="9" type="ORF">R69776_03050</name>
</gene>
<feature type="domain" description="Major facilitator superfamily (MFS) profile" evidence="8">
    <location>
        <begin position="35"/>
        <end position="446"/>
    </location>
</feature>
<evidence type="ECO:0000256" key="5">
    <source>
        <dbReference type="ARBA" id="ARBA00022989"/>
    </source>
</evidence>
<dbReference type="InterPro" id="IPR036259">
    <property type="entry name" value="MFS_trans_sf"/>
</dbReference>
<dbReference type="InterPro" id="IPR011701">
    <property type="entry name" value="MFS"/>
</dbReference>
<keyword evidence="6 7" id="KW-0472">Membrane</keyword>